<dbReference type="InterPro" id="IPR027278">
    <property type="entry name" value="ACCD_DCysDesulf"/>
</dbReference>
<organism evidence="7">
    <name type="scientific">Paenibacillus sp. SYP-B3998</name>
    <dbReference type="NCBI Taxonomy" id="2678564"/>
    <lineage>
        <taxon>Bacteria</taxon>
        <taxon>Bacillati</taxon>
        <taxon>Bacillota</taxon>
        <taxon>Bacilli</taxon>
        <taxon>Bacillales</taxon>
        <taxon>Paenibacillaceae</taxon>
        <taxon>Paenibacillus</taxon>
    </lineage>
</organism>
<dbReference type="RefSeq" id="WP_163953903.1">
    <property type="nucleotide sequence ID" value="NZ_JAAIKC010000023.1"/>
</dbReference>
<evidence type="ECO:0000256" key="1">
    <source>
        <dbReference type="ARBA" id="ARBA00001933"/>
    </source>
</evidence>
<dbReference type="SUPFAM" id="SSF53686">
    <property type="entry name" value="Tryptophan synthase beta subunit-like PLP-dependent enzymes"/>
    <property type="match status" value="1"/>
</dbReference>
<keyword evidence="3 5" id="KW-0663">Pyridoxal phosphate</keyword>
<dbReference type="AlphaFoldDB" id="A0A6G4A5L8"/>
<evidence type="ECO:0000313" key="7">
    <source>
        <dbReference type="EMBL" id="NEW09763.1"/>
    </source>
</evidence>
<comment type="caution">
    <text evidence="7">The sequence shown here is derived from an EMBL/GenBank/DDBJ whole genome shotgun (WGS) entry which is preliminary data.</text>
</comment>
<comment type="cofactor">
    <cofactor evidence="1">
        <name>pyridoxal 5'-phosphate</name>
        <dbReference type="ChEBI" id="CHEBI:597326"/>
    </cofactor>
</comment>
<evidence type="ECO:0000256" key="3">
    <source>
        <dbReference type="ARBA" id="ARBA00022898"/>
    </source>
</evidence>
<dbReference type="PANTHER" id="PTHR43780:SF2">
    <property type="entry name" value="1-AMINOCYCLOPROPANE-1-CARBOXYLATE DEAMINASE-RELATED"/>
    <property type="match status" value="1"/>
</dbReference>
<dbReference type="InterPro" id="IPR001926">
    <property type="entry name" value="TrpB-like_PALP"/>
</dbReference>
<feature type="domain" description="Tryptophan synthase beta chain-like PALP" evidence="6">
    <location>
        <begin position="13"/>
        <end position="325"/>
    </location>
</feature>
<dbReference type="Gene3D" id="3.40.50.1100">
    <property type="match status" value="2"/>
</dbReference>
<dbReference type="GO" id="GO:0019148">
    <property type="term" value="F:D-cysteine desulfhydrase activity"/>
    <property type="evidence" value="ECO:0007669"/>
    <property type="project" value="TreeGrafter"/>
</dbReference>
<dbReference type="PANTHER" id="PTHR43780">
    <property type="entry name" value="1-AMINOCYCLOPROPANE-1-CARBOXYLATE DEAMINASE-RELATED"/>
    <property type="match status" value="1"/>
</dbReference>
<gene>
    <name evidence="7" type="ORF">GK047_27970</name>
</gene>
<dbReference type="EMBL" id="JAAIKC010000023">
    <property type="protein sequence ID" value="NEW09763.1"/>
    <property type="molecule type" value="Genomic_DNA"/>
</dbReference>
<comment type="similarity">
    <text evidence="2">Belongs to the ACC deaminase/D-cysteine desulfhydrase family.</text>
</comment>
<reference evidence="7" key="1">
    <citation type="submission" date="2020-02" db="EMBL/GenBank/DDBJ databases">
        <authorList>
            <person name="Shen X.-R."/>
            <person name="Zhang Y.-X."/>
        </authorList>
    </citation>
    <scope>NUCLEOTIDE SEQUENCE</scope>
    <source>
        <strain evidence="7">SYP-B3998</strain>
    </source>
</reference>
<name>A0A6G4A5L8_9BACL</name>
<dbReference type="InterPro" id="IPR036052">
    <property type="entry name" value="TrpB-like_PALP_sf"/>
</dbReference>
<sequence length="337" mass="36122">MGNNMETLPRIILGQWPTPLQETRQLSEILGCRLLVKREDLSGLGAGGNKARKLEFHLAQALAEHATHIITTGAAQSNHAHLTAAAARKLGLQAQLVLNGQSDLNRLSGNLLLDQILEAQITFIEPPISQSNQAYMNEKMRELAHGVALEGGKAFIIPEGGTDALGTLGYIVALQELGVQLEQLHPKVRRVLVAVAVGTCGTFAGLISGKVVASFPFEIDVLGVSISGITEIKKKRTVQLVNDALQLAGSAAKVSLEQIVIEDRFIGEGYAQMTKECGEAIRITAQSEGIFLDPVYTGKAMAALIDKGRAGELRSYDAVVFMHTGGLPLLFHYGLDE</sequence>
<proteinExistence type="inferred from homology"/>
<dbReference type="Pfam" id="PF00291">
    <property type="entry name" value="PALP"/>
    <property type="match status" value="1"/>
</dbReference>
<evidence type="ECO:0000256" key="5">
    <source>
        <dbReference type="PIRSR" id="PIRSR006278-2"/>
    </source>
</evidence>
<accession>A0A6G4A5L8</accession>
<feature type="active site" description="Nucleophile" evidence="4">
    <location>
        <position position="77"/>
    </location>
</feature>
<dbReference type="PIRSF" id="PIRSF006278">
    <property type="entry name" value="ACCD_DCysDesulf"/>
    <property type="match status" value="1"/>
</dbReference>
<evidence type="ECO:0000259" key="6">
    <source>
        <dbReference type="Pfam" id="PF00291"/>
    </source>
</evidence>
<protein>
    <submittedName>
        <fullName evidence="7">Pyridoxal-phosphate dependent enzyme</fullName>
    </submittedName>
</protein>
<dbReference type="GO" id="GO:1901605">
    <property type="term" value="P:alpha-amino acid metabolic process"/>
    <property type="evidence" value="ECO:0007669"/>
    <property type="project" value="UniProtKB-ARBA"/>
</dbReference>
<evidence type="ECO:0000256" key="4">
    <source>
        <dbReference type="PIRSR" id="PIRSR006278-1"/>
    </source>
</evidence>
<feature type="modified residue" description="N6-(pyridoxal phosphate)lysine" evidence="5">
    <location>
        <position position="50"/>
    </location>
</feature>
<evidence type="ECO:0000256" key="2">
    <source>
        <dbReference type="ARBA" id="ARBA00008639"/>
    </source>
</evidence>